<protein>
    <submittedName>
        <fullName evidence="2">Uncharacterized protein</fullName>
    </submittedName>
</protein>
<dbReference type="RefSeq" id="WP_008437320.1">
    <property type="nucleotide sequence ID" value="NZ_LVJS01000051.1"/>
</dbReference>
<accession>A0A154QFP6</accession>
<keyword evidence="3" id="KW-1185">Reference proteome</keyword>
<evidence type="ECO:0000313" key="2">
    <source>
        <dbReference type="EMBL" id="KZC23005.1"/>
    </source>
</evidence>
<dbReference type="STRING" id="416169.RHOFW104T7_15780"/>
<dbReference type="Proteomes" id="UP000076131">
    <property type="component" value="Unassembled WGS sequence"/>
</dbReference>
<dbReference type="AlphaFoldDB" id="A0A154QFP6"/>
<feature type="region of interest" description="Disordered" evidence="1">
    <location>
        <begin position="78"/>
        <end position="100"/>
    </location>
</feature>
<reference evidence="2 3" key="1">
    <citation type="journal article" date="2016" name="MBio">
        <title>Lateral Gene Transfer in a Heavy Metal-Contaminated-Groundwater Microbial Community.</title>
        <authorList>
            <person name="Hemme C.L."/>
            <person name="Green S.J."/>
            <person name="Rishishwar L."/>
            <person name="Prakash O."/>
            <person name="Pettenato A."/>
            <person name="Chakraborty R."/>
            <person name="Deutschbauer A.M."/>
            <person name="Van Nostrand J.D."/>
            <person name="Wu L."/>
            <person name="He Z."/>
            <person name="Jordan I.K."/>
            <person name="Hazen T.C."/>
            <person name="Arkin A.P."/>
            <person name="Kostka J.E."/>
            <person name="Zhou J."/>
        </authorList>
    </citation>
    <scope>NUCLEOTIDE SEQUENCE [LARGE SCALE GENOMIC DNA]</scope>
    <source>
        <strain evidence="2 3">FW104-T7</strain>
    </source>
</reference>
<comment type="caution">
    <text evidence="2">The sequence shown here is derived from an EMBL/GenBank/DDBJ whole genome shotgun (WGS) entry which is preliminary data.</text>
</comment>
<sequence length="100" mass="11297">MQHAELQLAAMVEGGWRSLILMCQRMEMSMSTDPKHSPDAAEARDVYRLTHAEIEAIRENSRKSSEWAKAQLLIDPELKHLGPPGGWPDTEAMDEQSHSK</sequence>
<evidence type="ECO:0000256" key="1">
    <source>
        <dbReference type="SAM" id="MobiDB-lite"/>
    </source>
</evidence>
<evidence type="ECO:0000313" key="3">
    <source>
        <dbReference type="Proteomes" id="UP000076131"/>
    </source>
</evidence>
<dbReference type="EMBL" id="LVJS01000051">
    <property type="protein sequence ID" value="KZC23005.1"/>
    <property type="molecule type" value="Genomic_DNA"/>
</dbReference>
<name>A0A154QFP6_9GAMM</name>
<organism evidence="2 3">
    <name type="scientific">Rhodanobacter thiooxydans</name>
    <dbReference type="NCBI Taxonomy" id="416169"/>
    <lineage>
        <taxon>Bacteria</taxon>
        <taxon>Pseudomonadati</taxon>
        <taxon>Pseudomonadota</taxon>
        <taxon>Gammaproteobacteria</taxon>
        <taxon>Lysobacterales</taxon>
        <taxon>Rhodanobacteraceae</taxon>
        <taxon>Rhodanobacter</taxon>
    </lineage>
</organism>
<proteinExistence type="predicted"/>
<gene>
    <name evidence="2" type="ORF">RHOFW104T7_15780</name>
</gene>